<proteinExistence type="predicted"/>
<keyword evidence="1" id="KW-0472">Membrane</keyword>
<feature type="transmembrane region" description="Helical" evidence="1">
    <location>
        <begin position="106"/>
        <end position="124"/>
    </location>
</feature>
<evidence type="ECO:0000256" key="1">
    <source>
        <dbReference type="SAM" id="Phobius"/>
    </source>
</evidence>
<feature type="transmembrane region" description="Helical" evidence="1">
    <location>
        <begin position="49"/>
        <end position="66"/>
    </location>
</feature>
<accession>A0A7Z0M7V6</accession>
<dbReference type="AlphaFoldDB" id="A0A7Z0M7V6"/>
<gene>
    <name evidence="2" type="ORF">HZY94_09225</name>
</gene>
<dbReference type="EMBL" id="JACBXX010000210">
    <property type="protein sequence ID" value="NYS97346.1"/>
    <property type="molecule type" value="Genomic_DNA"/>
</dbReference>
<evidence type="ECO:0000313" key="3">
    <source>
        <dbReference type="Proteomes" id="UP000589521"/>
    </source>
</evidence>
<dbReference type="RefSeq" id="WP_179925903.1">
    <property type="nucleotide sequence ID" value="NZ_JACBXX010000210.1"/>
</dbReference>
<evidence type="ECO:0000313" key="2">
    <source>
        <dbReference type="EMBL" id="NYS97346.1"/>
    </source>
</evidence>
<dbReference type="Proteomes" id="UP000589521">
    <property type="component" value="Unassembled WGS sequence"/>
</dbReference>
<name>A0A7Z0M7V6_9STRE</name>
<evidence type="ECO:0008006" key="4">
    <source>
        <dbReference type="Google" id="ProtNLM"/>
    </source>
</evidence>
<protein>
    <recommendedName>
        <fullName evidence="4">ABC-2 type transporter domain-containing protein</fullName>
    </recommendedName>
</protein>
<reference evidence="2 3" key="1">
    <citation type="submission" date="2020-07" db="EMBL/GenBank/DDBJ databases">
        <title>MOT database genomes.</title>
        <authorList>
            <person name="Joseph S."/>
            <person name="Aduse-Opoku J."/>
            <person name="Hashim A."/>
            <person name="Wade W."/>
            <person name="Curtis M."/>
        </authorList>
    </citation>
    <scope>NUCLEOTIDE SEQUENCE [LARGE SCALE GENOMIC DNA]</scope>
    <source>
        <strain evidence="2 3">STR</strain>
    </source>
</reference>
<comment type="caution">
    <text evidence="2">The sequence shown here is derived from an EMBL/GenBank/DDBJ whole genome shotgun (WGS) entry which is preliminary data.</text>
</comment>
<keyword evidence="1" id="KW-0812">Transmembrane</keyword>
<feature type="transmembrane region" description="Helical" evidence="1">
    <location>
        <begin position="20"/>
        <end position="42"/>
    </location>
</feature>
<sequence>MAILLGGWLFHLEVLLSLKSMAIFTFVIIALLSLGLSLAYWLKPEILTLVTQLIMLVGLLFSPILIPEQRLPDPLIIIGEWNPFVAASKLIRSGVFDLAAVDLKDLLVVGFVCLLSVIAIFSKLQRRR</sequence>
<organism evidence="2 3">
    <name type="scientific">Streptococcus danieliae</name>
    <dbReference type="NCBI Taxonomy" id="747656"/>
    <lineage>
        <taxon>Bacteria</taxon>
        <taxon>Bacillati</taxon>
        <taxon>Bacillota</taxon>
        <taxon>Bacilli</taxon>
        <taxon>Lactobacillales</taxon>
        <taxon>Streptococcaceae</taxon>
        <taxon>Streptococcus</taxon>
    </lineage>
</organism>
<keyword evidence="1" id="KW-1133">Transmembrane helix</keyword>